<gene>
    <name evidence="2" type="ORF">UFOVP779_20</name>
</gene>
<evidence type="ECO:0000313" key="2">
    <source>
        <dbReference type="EMBL" id="CAB4162223.1"/>
    </source>
</evidence>
<name>A0A6J5NTI3_9CAUD</name>
<evidence type="ECO:0000256" key="1">
    <source>
        <dbReference type="SAM" id="MobiDB-lite"/>
    </source>
</evidence>
<protein>
    <submittedName>
        <fullName evidence="2">Uncharacterized protein</fullName>
    </submittedName>
</protein>
<sequence>MFTVASDPHKRKTLQHLQHLRDGRKEEAEFDEWFDRLSKAEQAELRELDPPIIPYREMPLPRYSFPIYANDSKFASADPRKVTEQVESDGWVTRERVQEIVADILTLLGSSSDKSVQHHFDIIRIVMQTQDAPTQVDLAARMGLTKQAVCVRVQKMSARAALLSPGIISRMKSADQSAAPVETSEEKMKNKKIILKKSPGQGGALRNLLPTPLKRRGASTTAKKHRNLKAAQQEGIQGADL</sequence>
<proteinExistence type="predicted"/>
<reference evidence="2" key="1">
    <citation type="submission" date="2020-04" db="EMBL/GenBank/DDBJ databases">
        <authorList>
            <person name="Chiriac C."/>
            <person name="Salcher M."/>
            <person name="Ghai R."/>
            <person name="Kavagutti S V."/>
        </authorList>
    </citation>
    <scope>NUCLEOTIDE SEQUENCE</scope>
</reference>
<feature type="compositionally biased region" description="Basic residues" evidence="1">
    <location>
        <begin position="213"/>
        <end position="228"/>
    </location>
</feature>
<organism evidence="2">
    <name type="scientific">uncultured Caudovirales phage</name>
    <dbReference type="NCBI Taxonomy" id="2100421"/>
    <lineage>
        <taxon>Viruses</taxon>
        <taxon>Duplodnaviria</taxon>
        <taxon>Heunggongvirae</taxon>
        <taxon>Uroviricota</taxon>
        <taxon>Caudoviricetes</taxon>
        <taxon>Peduoviridae</taxon>
        <taxon>Maltschvirus</taxon>
        <taxon>Maltschvirus maltsch</taxon>
    </lineage>
</organism>
<feature type="region of interest" description="Disordered" evidence="1">
    <location>
        <begin position="198"/>
        <end position="241"/>
    </location>
</feature>
<accession>A0A6J5NTI3</accession>
<dbReference type="EMBL" id="LR796720">
    <property type="protein sequence ID" value="CAB4162223.1"/>
    <property type="molecule type" value="Genomic_DNA"/>
</dbReference>